<dbReference type="InterPro" id="IPR012349">
    <property type="entry name" value="Split_barrel_FMN-bd"/>
</dbReference>
<feature type="domain" description="General stress protein FMN-binding split barrel" evidence="1">
    <location>
        <begin position="12"/>
        <end position="154"/>
    </location>
</feature>
<dbReference type="InterPro" id="IPR038725">
    <property type="entry name" value="YdaG_split_barrel_FMN-bd"/>
</dbReference>
<dbReference type="PANTHER" id="PTHR34818:SF1">
    <property type="entry name" value="PROTEIN BLI-3"/>
    <property type="match status" value="1"/>
</dbReference>
<dbReference type="Gene3D" id="2.30.110.10">
    <property type="entry name" value="Electron Transport, Fmn-binding Protein, Chain A"/>
    <property type="match status" value="1"/>
</dbReference>
<keyword evidence="3" id="KW-1185">Reference proteome</keyword>
<protein>
    <submittedName>
        <fullName evidence="2">General stress protein 26</fullName>
    </submittedName>
</protein>
<proteinExistence type="predicted"/>
<evidence type="ECO:0000313" key="2">
    <source>
        <dbReference type="EMBL" id="MBB4022248.1"/>
    </source>
</evidence>
<comment type="caution">
    <text evidence="2">The sequence shown here is derived from an EMBL/GenBank/DDBJ whole genome shotgun (WGS) entry which is preliminary data.</text>
</comment>
<evidence type="ECO:0000313" key="3">
    <source>
        <dbReference type="Proteomes" id="UP000585681"/>
    </source>
</evidence>
<dbReference type="Pfam" id="PF16242">
    <property type="entry name" value="Pyrid_ox_like"/>
    <property type="match status" value="1"/>
</dbReference>
<sequence length="166" mass="18645">MNAYKAVEKDPRAALIKEMKNLRAGMLGVEGSAQHMQPMTHFPDWDRNRIWFITSKDTDLVRSLAPDSHAHFCVMSTGQDFQACLRGTLTETCDKAKLDEIWSPVAAAWFHGGKEDPNLTMLRLELTDAAIWGSSDSTLKFGFEIAKANMKEDELPDIGTHMILTF</sequence>
<dbReference type="EMBL" id="JACIEQ010000002">
    <property type="protein sequence ID" value="MBB4022248.1"/>
    <property type="molecule type" value="Genomic_DNA"/>
</dbReference>
<dbReference type="Proteomes" id="UP000585681">
    <property type="component" value="Unassembled WGS sequence"/>
</dbReference>
<name>A0A840CFH9_9RHOB</name>
<gene>
    <name evidence="2" type="ORF">GGR17_002057</name>
</gene>
<organism evidence="2 3">
    <name type="scientific">Actibacterium naphthalenivorans</name>
    <dbReference type="NCBI Taxonomy" id="1614693"/>
    <lineage>
        <taxon>Bacteria</taxon>
        <taxon>Pseudomonadati</taxon>
        <taxon>Pseudomonadota</taxon>
        <taxon>Alphaproteobacteria</taxon>
        <taxon>Rhodobacterales</taxon>
        <taxon>Roseobacteraceae</taxon>
        <taxon>Actibacterium</taxon>
    </lineage>
</organism>
<evidence type="ECO:0000259" key="1">
    <source>
        <dbReference type="Pfam" id="PF16242"/>
    </source>
</evidence>
<reference evidence="2" key="1">
    <citation type="submission" date="2020-08" db="EMBL/GenBank/DDBJ databases">
        <title>Genomic Encyclopedia of Type Strains, Phase IV (KMG-IV): sequencing the most valuable type-strain genomes for metagenomic binning, comparative biology and taxonomic classification.</title>
        <authorList>
            <person name="Goeker M."/>
        </authorList>
    </citation>
    <scope>NUCLEOTIDE SEQUENCE [LARGE SCALE GENOMIC DNA]</scope>
    <source>
        <strain evidence="2">DSM 105040</strain>
    </source>
</reference>
<accession>A0A840CFH9</accession>
<dbReference type="InterPro" id="IPR052917">
    <property type="entry name" value="Stress-Dev_Protein"/>
</dbReference>
<dbReference type="RefSeq" id="WP_054538890.1">
    <property type="nucleotide sequence ID" value="NZ_JACIEQ010000002.1"/>
</dbReference>
<dbReference type="PANTHER" id="PTHR34818">
    <property type="entry name" value="PROTEIN BLI-3"/>
    <property type="match status" value="1"/>
</dbReference>
<dbReference type="AlphaFoldDB" id="A0A840CFH9"/>
<dbReference type="SUPFAM" id="SSF50475">
    <property type="entry name" value="FMN-binding split barrel"/>
    <property type="match status" value="1"/>
</dbReference>